<sequence length="128" mass="13324">MAGGHTPVPAGHASTHDGVDDARYRRRTPAHATDLPAERPALAALLVQPARRVAAAGAYATMLDLVARGVLLLDTAAGTIRAAQPHPPVAEVTPKLGHVSRAEIVDGQAAKRGRAFQIPMRTSSMTSP</sequence>
<keyword evidence="3" id="KW-1185">Reference proteome</keyword>
<feature type="region of interest" description="Disordered" evidence="1">
    <location>
        <begin position="1"/>
        <end position="35"/>
    </location>
</feature>
<dbReference type="AlphaFoldDB" id="A0A8J3P899"/>
<evidence type="ECO:0000256" key="1">
    <source>
        <dbReference type="SAM" id="MobiDB-lite"/>
    </source>
</evidence>
<gene>
    <name evidence="2" type="ORF">Cco03nite_41720</name>
</gene>
<accession>A0A8J3P899</accession>
<evidence type="ECO:0000313" key="2">
    <source>
        <dbReference type="EMBL" id="GIG07472.1"/>
    </source>
</evidence>
<comment type="caution">
    <text evidence="2">The sequence shown here is derived from an EMBL/GenBank/DDBJ whole genome shotgun (WGS) entry which is preliminary data.</text>
</comment>
<name>A0A8J3P899_9ACTN</name>
<reference evidence="2 3" key="1">
    <citation type="submission" date="2021-01" db="EMBL/GenBank/DDBJ databases">
        <title>Whole genome shotgun sequence of Catellatospora coxensis NBRC 107359.</title>
        <authorList>
            <person name="Komaki H."/>
            <person name="Tamura T."/>
        </authorList>
    </citation>
    <scope>NUCLEOTIDE SEQUENCE [LARGE SCALE GENOMIC DNA]</scope>
    <source>
        <strain evidence="2 3">NBRC 107359</strain>
    </source>
</reference>
<dbReference type="Proteomes" id="UP000630887">
    <property type="component" value="Unassembled WGS sequence"/>
</dbReference>
<feature type="compositionally biased region" description="Basic and acidic residues" evidence="1">
    <location>
        <begin position="14"/>
        <end position="23"/>
    </location>
</feature>
<evidence type="ECO:0000313" key="3">
    <source>
        <dbReference type="Proteomes" id="UP000630887"/>
    </source>
</evidence>
<dbReference type="EMBL" id="BONI01000034">
    <property type="protein sequence ID" value="GIG07472.1"/>
    <property type="molecule type" value="Genomic_DNA"/>
</dbReference>
<proteinExistence type="predicted"/>
<organism evidence="2 3">
    <name type="scientific">Catellatospora coxensis</name>
    <dbReference type="NCBI Taxonomy" id="310354"/>
    <lineage>
        <taxon>Bacteria</taxon>
        <taxon>Bacillati</taxon>
        <taxon>Actinomycetota</taxon>
        <taxon>Actinomycetes</taxon>
        <taxon>Micromonosporales</taxon>
        <taxon>Micromonosporaceae</taxon>
        <taxon>Catellatospora</taxon>
    </lineage>
</organism>
<protein>
    <submittedName>
        <fullName evidence="2">Uncharacterized protein</fullName>
    </submittedName>
</protein>